<feature type="transmembrane region" description="Helical" evidence="1">
    <location>
        <begin position="79"/>
        <end position="98"/>
    </location>
</feature>
<name>A0ABM6F3S6_9BURK</name>
<reference evidence="2 3" key="1">
    <citation type="submission" date="2016-10" db="EMBL/GenBank/DDBJ databases">
        <title>Complete genome sequences of three Cupriavidus strains isolated from various Malaysian environments.</title>
        <authorList>
            <person name="Abdullah A.A.-A."/>
            <person name="Shafie N.A.H."/>
            <person name="Lau N.S."/>
        </authorList>
    </citation>
    <scope>NUCLEOTIDE SEQUENCE [LARGE SCALE GENOMIC DNA]</scope>
    <source>
        <strain evidence="2 3">USMAA1020</strain>
    </source>
</reference>
<sequence>MHILQSFVHIEVWIAIFSLALAIVWRATLGVAILSAMHRGERFDDRTLSGQAMSVVGTLWTSIKLGACLYIVTVIPVPALWLNILLALFLLGDTLLGIRKIVGLTHLAGRLVVAKVVPKR</sequence>
<accession>A0ABM6F3S6</accession>
<gene>
    <name evidence="2" type="ORF">BKK80_08575</name>
</gene>
<dbReference type="RefSeq" id="WP_071068939.1">
    <property type="nucleotide sequence ID" value="NZ_CP017754.1"/>
</dbReference>
<evidence type="ECO:0000313" key="3">
    <source>
        <dbReference type="Proteomes" id="UP000177515"/>
    </source>
</evidence>
<dbReference type="Proteomes" id="UP000177515">
    <property type="component" value="Chromosome 1"/>
</dbReference>
<proteinExistence type="predicted"/>
<organism evidence="2 3">
    <name type="scientific">Cupriavidus malaysiensis</name>
    <dbReference type="NCBI Taxonomy" id="367825"/>
    <lineage>
        <taxon>Bacteria</taxon>
        <taxon>Pseudomonadati</taxon>
        <taxon>Pseudomonadota</taxon>
        <taxon>Betaproteobacteria</taxon>
        <taxon>Burkholderiales</taxon>
        <taxon>Burkholderiaceae</taxon>
        <taxon>Cupriavidus</taxon>
    </lineage>
</organism>
<keyword evidence="1" id="KW-0472">Membrane</keyword>
<evidence type="ECO:0000256" key="1">
    <source>
        <dbReference type="SAM" id="Phobius"/>
    </source>
</evidence>
<keyword evidence="1" id="KW-0812">Transmembrane</keyword>
<feature type="transmembrane region" description="Helical" evidence="1">
    <location>
        <begin position="12"/>
        <end position="34"/>
    </location>
</feature>
<keyword evidence="1" id="KW-1133">Transmembrane helix</keyword>
<evidence type="ECO:0000313" key="2">
    <source>
        <dbReference type="EMBL" id="AOZ05865.1"/>
    </source>
</evidence>
<protein>
    <submittedName>
        <fullName evidence="2">Uncharacterized protein</fullName>
    </submittedName>
</protein>
<keyword evidence="3" id="KW-1185">Reference proteome</keyword>
<dbReference type="EMBL" id="CP017754">
    <property type="protein sequence ID" value="AOZ05865.1"/>
    <property type="molecule type" value="Genomic_DNA"/>
</dbReference>